<dbReference type="STRING" id="1802114.A2719_03565"/>
<sequence>MNFPSISLRASLLASTFLIVLFAGILYMMGQPLICECGFIKFWHGPTVLTSENSQHISDWYTFSHIIHGFIFYWVAWIVGKKRGPVLRSSTWSAGGWSVGFMLLLAIFAETAWELFENTDFIINRYRAITISYDYFGDSVVNSTSDVLAMVLGFFLAWRLPVRVTVALLIVMEVFVGYWIHDNLTLNIIMLLYPFEAILEWQRGG</sequence>
<accession>A0A1G2G2C2</accession>
<comment type="caution">
    <text evidence="6">The sequence shown here is derived from an EMBL/GenBank/DDBJ whole genome shotgun (WGS) entry which is preliminary data.</text>
</comment>
<feature type="transmembrane region" description="Helical" evidence="5">
    <location>
        <begin position="91"/>
        <end position="109"/>
    </location>
</feature>
<proteinExistence type="predicted"/>
<dbReference type="NCBIfam" id="NF002099">
    <property type="entry name" value="PRK00944.1"/>
    <property type="match status" value="1"/>
</dbReference>
<feature type="transmembrane region" description="Helical" evidence="5">
    <location>
        <begin position="12"/>
        <end position="30"/>
    </location>
</feature>
<feature type="transmembrane region" description="Helical" evidence="5">
    <location>
        <begin position="160"/>
        <end position="180"/>
    </location>
</feature>
<reference evidence="6 7" key="1">
    <citation type="journal article" date="2016" name="Nat. Commun.">
        <title>Thousands of microbial genomes shed light on interconnected biogeochemical processes in an aquifer system.</title>
        <authorList>
            <person name="Anantharaman K."/>
            <person name="Brown C.T."/>
            <person name="Hug L.A."/>
            <person name="Sharon I."/>
            <person name="Castelle C.J."/>
            <person name="Probst A.J."/>
            <person name="Thomas B.C."/>
            <person name="Singh A."/>
            <person name="Wilkins M.J."/>
            <person name="Karaoz U."/>
            <person name="Brodie E.L."/>
            <person name="Williams K.H."/>
            <person name="Hubbard S.S."/>
            <person name="Banfield J.F."/>
        </authorList>
    </citation>
    <scope>NUCLEOTIDE SEQUENCE [LARGE SCALE GENOMIC DNA]</scope>
</reference>
<evidence type="ECO:0000256" key="3">
    <source>
        <dbReference type="ARBA" id="ARBA00022989"/>
    </source>
</evidence>
<keyword evidence="1" id="KW-1003">Cell membrane</keyword>
<evidence type="ECO:0000256" key="5">
    <source>
        <dbReference type="SAM" id="Phobius"/>
    </source>
</evidence>
<feature type="transmembrane region" description="Helical" evidence="5">
    <location>
        <begin position="60"/>
        <end position="79"/>
    </location>
</feature>
<keyword evidence="4 5" id="KW-0472">Membrane</keyword>
<dbReference type="AlphaFoldDB" id="A0A1G2G2C2"/>
<name>A0A1G2G2C2_9BACT</name>
<dbReference type="InterPro" id="IPR019691">
    <property type="entry name" value="DUF2585"/>
</dbReference>
<dbReference type="EMBL" id="MHNK01000010">
    <property type="protein sequence ID" value="OGZ44011.1"/>
    <property type="molecule type" value="Genomic_DNA"/>
</dbReference>
<gene>
    <name evidence="6" type="ORF">A2719_03565</name>
</gene>
<evidence type="ECO:0000256" key="4">
    <source>
        <dbReference type="ARBA" id="ARBA00023136"/>
    </source>
</evidence>
<dbReference type="GO" id="GO:0005886">
    <property type="term" value="C:plasma membrane"/>
    <property type="evidence" value="ECO:0007669"/>
    <property type="project" value="InterPro"/>
</dbReference>
<organism evidence="6 7">
    <name type="scientific">Candidatus Ryanbacteria bacterium RIFCSPHIGHO2_01_FULL_45_22</name>
    <dbReference type="NCBI Taxonomy" id="1802114"/>
    <lineage>
        <taxon>Bacteria</taxon>
        <taxon>Candidatus Ryaniibacteriota</taxon>
    </lineage>
</organism>
<keyword evidence="3 5" id="KW-1133">Transmembrane helix</keyword>
<evidence type="ECO:0000256" key="1">
    <source>
        <dbReference type="ARBA" id="ARBA00022475"/>
    </source>
</evidence>
<dbReference type="Proteomes" id="UP000177480">
    <property type="component" value="Unassembled WGS sequence"/>
</dbReference>
<dbReference type="Pfam" id="PF10755">
    <property type="entry name" value="DUF2585"/>
    <property type="match status" value="1"/>
</dbReference>
<keyword evidence="2 5" id="KW-0812">Transmembrane</keyword>
<evidence type="ECO:0000313" key="6">
    <source>
        <dbReference type="EMBL" id="OGZ44011.1"/>
    </source>
</evidence>
<protein>
    <submittedName>
        <fullName evidence="6">Uncharacterized protein</fullName>
    </submittedName>
</protein>
<evidence type="ECO:0000256" key="2">
    <source>
        <dbReference type="ARBA" id="ARBA00022692"/>
    </source>
</evidence>
<evidence type="ECO:0000313" key="7">
    <source>
        <dbReference type="Proteomes" id="UP000177480"/>
    </source>
</evidence>